<comment type="caution">
    <text evidence="10">The sequence shown here is derived from an EMBL/GenBank/DDBJ whole genome shotgun (WGS) entry which is preliminary data.</text>
</comment>
<evidence type="ECO:0000313" key="10">
    <source>
        <dbReference type="EMBL" id="KAL0918809.1"/>
    </source>
</evidence>
<name>A0ABD0V1C5_DENTH</name>
<evidence type="ECO:0000256" key="3">
    <source>
        <dbReference type="ARBA" id="ARBA00022701"/>
    </source>
</evidence>
<gene>
    <name evidence="10" type="ORF">M5K25_010846</name>
</gene>
<evidence type="ECO:0000256" key="4">
    <source>
        <dbReference type="ARBA" id="ARBA00022741"/>
    </source>
</evidence>
<dbReference type="Pfam" id="PF25764">
    <property type="entry name" value="KIF21A_4th"/>
    <property type="match status" value="1"/>
</dbReference>
<dbReference type="PROSITE" id="PS50067">
    <property type="entry name" value="KINESIN_MOTOR_2"/>
    <property type="match status" value="1"/>
</dbReference>
<dbReference type="InterPro" id="IPR027640">
    <property type="entry name" value="Kinesin-like_fam"/>
</dbReference>
<sequence>MIACISPANINAEETLNTFEYANRARNIQNKPIVNRNLMSNEIQRMWQQLEYLQTELLCARSGGASTDEIQTLKERISWLATTNEDLGWKLDEHRRRFSLPENFTGDNCKEVDEEAAKWEHKMLQDTVGRELNELNKCPEQKESKMKLFGSFETIALKQHFGKKLMKLGDEKRPVQLERDQLFAEVESLPNGHLH</sequence>
<dbReference type="InterPro" id="IPR036961">
    <property type="entry name" value="Kinesin_motor_dom_sf"/>
</dbReference>
<comment type="subcellular location">
    <subcellularLocation>
        <location evidence="1">Cytoplasm</location>
    </subcellularLocation>
</comment>
<keyword evidence="5" id="KW-0067">ATP-binding</keyword>
<evidence type="ECO:0000256" key="6">
    <source>
        <dbReference type="ARBA" id="ARBA00023054"/>
    </source>
</evidence>
<keyword evidence="6" id="KW-0175">Coiled coil</keyword>
<accession>A0ABD0V1C5</accession>
<keyword evidence="3" id="KW-0493">Microtubule</keyword>
<dbReference type="Proteomes" id="UP001552299">
    <property type="component" value="Unassembled WGS sequence"/>
</dbReference>
<evidence type="ECO:0000256" key="5">
    <source>
        <dbReference type="ARBA" id="ARBA00022840"/>
    </source>
</evidence>
<dbReference type="GO" id="GO:0005737">
    <property type="term" value="C:cytoplasm"/>
    <property type="evidence" value="ECO:0007669"/>
    <property type="project" value="UniProtKB-SubCell"/>
</dbReference>
<dbReference type="InterPro" id="IPR001752">
    <property type="entry name" value="Kinesin_motor_dom"/>
</dbReference>
<evidence type="ECO:0000256" key="1">
    <source>
        <dbReference type="ARBA" id="ARBA00004496"/>
    </source>
</evidence>
<dbReference type="Gene3D" id="3.40.850.10">
    <property type="entry name" value="Kinesin motor domain"/>
    <property type="match status" value="1"/>
</dbReference>
<comment type="similarity">
    <text evidence="8">Belongs to the TRAFAC class myosin-kinesin ATPase superfamily. Kinesin family.</text>
</comment>
<dbReference type="EMBL" id="JANQDX010000009">
    <property type="protein sequence ID" value="KAL0918809.1"/>
    <property type="molecule type" value="Genomic_DNA"/>
</dbReference>
<protein>
    <recommendedName>
        <fullName evidence="9">Kinesin motor domain-containing protein</fullName>
    </recommendedName>
</protein>
<evidence type="ECO:0000259" key="9">
    <source>
        <dbReference type="PROSITE" id="PS50067"/>
    </source>
</evidence>
<keyword evidence="11" id="KW-1185">Reference proteome</keyword>
<dbReference type="GO" id="GO:0005524">
    <property type="term" value="F:ATP binding"/>
    <property type="evidence" value="ECO:0007669"/>
    <property type="project" value="UniProtKB-KW"/>
</dbReference>
<keyword evidence="2" id="KW-0963">Cytoplasm</keyword>
<evidence type="ECO:0000256" key="7">
    <source>
        <dbReference type="ARBA" id="ARBA00023175"/>
    </source>
</evidence>
<feature type="domain" description="Kinesin motor" evidence="9">
    <location>
        <begin position="1"/>
        <end position="28"/>
    </location>
</feature>
<evidence type="ECO:0000256" key="2">
    <source>
        <dbReference type="ARBA" id="ARBA00022490"/>
    </source>
</evidence>
<evidence type="ECO:0000256" key="8">
    <source>
        <dbReference type="PROSITE-ProRule" id="PRU00283"/>
    </source>
</evidence>
<evidence type="ECO:0000313" key="11">
    <source>
        <dbReference type="Proteomes" id="UP001552299"/>
    </source>
</evidence>
<comment type="caution">
    <text evidence="8">Lacks conserved residue(s) required for the propagation of feature annotation.</text>
</comment>
<organism evidence="10 11">
    <name type="scientific">Dendrobium thyrsiflorum</name>
    <name type="common">Pinecone-like raceme dendrobium</name>
    <name type="synonym">Orchid</name>
    <dbReference type="NCBI Taxonomy" id="117978"/>
    <lineage>
        <taxon>Eukaryota</taxon>
        <taxon>Viridiplantae</taxon>
        <taxon>Streptophyta</taxon>
        <taxon>Embryophyta</taxon>
        <taxon>Tracheophyta</taxon>
        <taxon>Spermatophyta</taxon>
        <taxon>Magnoliopsida</taxon>
        <taxon>Liliopsida</taxon>
        <taxon>Asparagales</taxon>
        <taxon>Orchidaceae</taxon>
        <taxon>Epidendroideae</taxon>
        <taxon>Malaxideae</taxon>
        <taxon>Dendrobiinae</taxon>
        <taxon>Dendrobium</taxon>
    </lineage>
</organism>
<reference evidence="10 11" key="1">
    <citation type="journal article" date="2024" name="Plant Biotechnol. J.">
        <title>Dendrobium thyrsiflorum genome and its molecular insights into genes involved in important horticultural traits.</title>
        <authorList>
            <person name="Chen B."/>
            <person name="Wang J.Y."/>
            <person name="Zheng P.J."/>
            <person name="Li K.L."/>
            <person name="Liang Y.M."/>
            <person name="Chen X.F."/>
            <person name="Zhang C."/>
            <person name="Zhao X."/>
            <person name="He X."/>
            <person name="Zhang G.Q."/>
            <person name="Liu Z.J."/>
            <person name="Xu Q."/>
        </authorList>
    </citation>
    <scope>NUCLEOTIDE SEQUENCE [LARGE SCALE GENOMIC DNA]</scope>
    <source>
        <strain evidence="10">GZMU011</strain>
    </source>
</reference>
<dbReference type="PANTHER" id="PTHR47969">
    <property type="entry name" value="CHROMOSOME-ASSOCIATED KINESIN KIF4A-RELATED"/>
    <property type="match status" value="1"/>
</dbReference>
<dbReference type="SUPFAM" id="SSF52540">
    <property type="entry name" value="P-loop containing nucleoside triphosphate hydrolases"/>
    <property type="match status" value="1"/>
</dbReference>
<dbReference type="PANTHER" id="PTHR47969:SF15">
    <property type="entry name" value="CHROMOSOME-ASSOCIATED KINESIN KIF4A-RELATED"/>
    <property type="match status" value="1"/>
</dbReference>
<dbReference type="AlphaFoldDB" id="A0ABD0V1C5"/>
<dbReference type="InterPro" id="IPR027417">
    <property type="entry name" value="P-loop_NTPase"/>
</dbReference>
<proteinExistence type="inferred from homology"/>
<dbReference type="GO" id="GO:0005874">
    <property type="term" value="C:microtubule"/>
    <property type="evidence" value="ECO:0007669"/>
    <property type="project" value="UniProtKB-KW"/>
</dbReference>
<keyword evidence="7" id="KW-0505">Motor protein</keyword>
<keyword evidence="4" id="KW-0547">Nucleotide-binding</keyword>